<sequence>MPTFDPITRRLRRLFGVLDSDRDGFVTWSDHRQIVDAYAAGYGLAGDDDRIRALEKAYWALWLGLLTQSEPGRERLDQDEFVAAQRAVGYEANRPELLENLAEAIFRIMDTKGDKRVSRDEFAAYLSVWGVSSEQDPVVFERLDLDRDAFISQREIARSLRAFHLHNDDLNTPGGIFLGIY</sequence>
<reference evidence="7 8" key="1">
    <citation type="submission" date="2024-10" db="EMBL/GenBank/DDBJ databases">
        <title>The Natural Products Discovery Center: Release of the First 8490 Sequenced Strains for Exploring Actinobacteria Biosynthetic Diversity.</title>
        <authorList>
            <person name="Kalkreuter E."/>
            <person name="Kautsar S.A."/>
            <person name="Yang D."/>
            <person name="Bader C.D."/>
            <person name="Teijaro C.N."/>
            <person name="Fluegel L."/>
            <person name="Davis C.M."/>
            <person name="Simpson J.R."/>
            <person name="Lauterbach L."/>
            <person name="Steele A.D."/>
            <person name="Gui C."/>
            <person name="Meng S."/>
            <person name="Li G."/>
            <person name="Viehrig K."/>
            <person name="Ye F."/>
            <person name="Su P."/>
            <person name="Kiefer A.F."/>
            <person name="Nichols A."/>
            <person name="Cepeda A.J."/>
            <person name="Yan W."/>
            <person name="Fan B."/>
            <person name="Jiang Y."/>
            <person name="Adhikari A."/>
            <person name="Zheng C.-J."/>
            <person name="Schuster L."/>
            <person name="Cowan T.M."/>
            <person name="Smanski M.J."/>
            <person name="Chevrette M.G."/>
            <person name="De Carvalho L.P.S."/>
            <person name="Shen B."/>
        </authorList>
    </citation>
    <scope>NUCLEOTIDE SEQUENCE [LARGE SCALE GENOMIC DNA]</scope>
    <source>
        <strain evidence="7 8">NPDC015755</strain>
    </source>
</reference>
<organism evidence="7 8">
    <name type="scientific">Streptomyces lateritius</name>
    <dbReference type="NCBI Taxonomy" id="67313"/>
    <lineage>
        <taxon>Bacteria</taxon>
        <taxon>Bacillati</taxon>
        <taxon>Actinomycetota</taxon>
        <taxon>Actinomycetes</taxon>
        <taxon>Kitasatosporales</taxon>
        <taxon>Streptomycetaceae</taxon>
        <taxon>Streptomyces</taxon>
    </lineage>
</organism>
<comment type="similarity">
    <text evidence="1">Belongs to the recoverin family.</text>
</comment>
<dbReference type="PANTHER" id="PTHR23055:SF178">
    <property type="entry name" value="NEUROCALCIN HOMOLOG"/>
    <property type="match status" value="1"/>
</dbReference>
<dbReference type="Pfam" id="PF13202">
    <property type="entry name" value="EF-hand_5"/>
    <property type="match status" value="1"/>
</dbReference>
<protein>
    <submittedName>
        <fullName evidence="7">EF-hand domain-containing protein</fullName>
    </submittedName>
</protein>
<dbReference type="Gene3D" id="1.10.238.10">
    <property type="entry name" value="EF-hand"/>
    <property type="match status" value="1"/>
</dbReference>
<evidence type="ECO:0000256" key="2">
    <source>
        <dbReference type="ARBA" id="ARBA00022707"/>
    </source>
</evidence>
<keyword evidence="8" id="KW-1185">Reference proteome</keyword>
<dbReference type="Proteomes" id="UP001603013">
    <property type="component" value="Unassembled WGS sequence"/>
</dbReference>
<dbReference type="RefSeq" id="WP_391933543.1">
    <property type="nucleotide sequence ID" value="NZ_JBIBSM010000003.1"/>
</dbReference>
<name>A0ABW6Y808_9ACTN</name>
<keyword evidence="4" id="KW-0677">Repeat</keyword>
<proteinExistence type="inferred from homology"/>
<dbReference type="InterPro" id="IPR028846">
    <property type="entry name" value="Recoverin"/>
</dbReference>
<feature type="domain" description="EF-hand" evidence="6">
    <location>
        <begin position="6"/>
        <end position="41"/>
    </location>
</feature>
<accession>A0ABW6Y808</accession>
<evidence type="ECO:0000256" key="4">
    <source>
        <dbReference type="ARBA" id="ARBA00022737"/>
    </source>
</evidence>
<dbReference type="SUPFAM" id="SSF47473">
    <property type="entry name" value="EF-hand"/>
    <property type="match status" value="1"/>
</dbReference>
<comment type="caution">
    <text evidence="7">The sequence shown here is derived from an EMBL/GenBank/DDBJ whole genome shotgun (WGS) entry which is preliminary data.</text>
</comment>
<dbReference type="InterPro" id="IPR002048">
    <property type="entry name" value="EF_hand_dom"/>
</dbReference>
<evidence type="ECO:0000256" key="1">
    <source>
        <dbReference type="ARBA" id="ARBA00006049"/>
    </source>
</evidence>
<dbReference type="InterPro" id="IPR011992">
    <property type="entry name" value="EF-hand-dom_pair"/>
</dbReference>
<keyword evidence="2" id="KW-0519">Myristate</keyword>
<feature type="domain" description="EF-hand" evidence="6">
    <location>
        <begin position="97"/>
        <end position="132"/>
    </location>
</feature>
<evidence type="ECO:0000313" key="8">
    <source>
        <dbReference type="Proteomes" id="UP001603013"/>
    </source>
</evidence>
<dbReference type="PROSITE" id="PS50222">
    <property type="entry name" value="EF_HAND_2"/>
    <property type="match status" value="2"/>
</dbReference>
<gene>
    <name evidence="7" type="ORF">ACF05T_07545</name>
</gene>
<dbReference type="PANTHER" id="PTHR23055">
    <property type="entry name" value="CALCIUM BINDING PROTEINS"/>
    <property type="match status" value="1"/>
</dbReference>
<keyword evidence="5" id="KW-0449">Lipoprotein</keyword>
<evidence type="ECO:0000256" key="5">
    <source>
        <dbReference type="ARBA" id="ARBA00023288"/>
    </source>
</evidence>
<dbReference type="EMBL" id="JBIBSM010000003">
    <property type="protein sequence ID" value="MFF8275954.1"/>
    <property type="molecule type" value="Genomic_DNA"/>
</dbReference>
<keyword evidence="3" id="KW-0479">Metal-binding</keyword>
<evidence type="ECO:0000313" key="7">
    <source>
        <dbReference type="EMBL" id="MFF8275954.1"/>
    </source>
</evidence>
<evidence type="ECO:0000256" key="3">
    <source>
        <dbReference type="ARBA" id="ARBA00022723"/>
    </source>
</evidence>
<evidence type="ECO:0000259" key="6">
    <source>
        <dbReference type="PROSITE" id="PS50222"/>
    </source>
</evidence>